<comment type="similarity">
    <text evidence="5">Belongs to the CFAP53 family.</text>
</comment>
<dbReference type="PANTHER" id="PTHR31183:SF1">
    <property type="entry name" value="CILIA- AND FLAGELLA-ASSOCIATED PROTEIN 53"/>
    <property type="match status" value="1"/>
</dbReference>
<accession>A0A7K4VKP5</accession>
<keyword evidence="4" id="KW-0966">Cell projection</keyword>
<evidence type="ECO:0000256" key="4">
    <source>
        <dbReference type="ARBA" id="ARBA00023273"/>
    </source>
</evidence>
<evidence type="ECO:0000256" key="7">
    <source>
        <dbReference type="SAM" id="Coils"/>
    </source>
</evidence>
<dbReference type="InterPro" id="IPR043596">
    <property type="entry name" value="CFAP53/TCHP"/>
</dbReference>
<sequence>RGLHAFSISLLSQLAKPTKRDLFEETILAERALEEEQREQERDLRVLRHYRNVSDWHKGGEDKWMQRAAERKVRATLQQYLQEIEVRRERLRDFLEAEESRHLAEVNALDEEKAQQKEVKMKEQAKLLREKREQERLRVVAEKRDQQFRNQCHEYREHCKKLSEKELGDCQLAQQALKEILKNEEKMQERELEEICEKELLAKDQKAELRAQEAAARTREMVDVLDAQVAVHAARREEKKQEIRQEAERLEKELHQLRKENEDLERKKRYQQKECREMLLKAVQDRQKHLDAEKQIQLAEEKAVLENDLEDTDKEYEKIRNKKQTLLKEQLSYLDHLAEQLRREKEQEREDEKIFKEERDKIWAERVEKLKQEREARFHMLRDVVNARQTQMEEKLQKKEERKIEIAEEKKAMAEAVRKFEYEEEEERKRKARKAKEYRDQLATQIAYQQCLQKAEEEKRKKEEESNMEAEREYQEKIKLILSMPNKFEVKPPTAEKALK</sequence>
<evidence type="ECO:0000256" key="1">
    <source>
        <dbReference type="ARBA" id="ARBA00004138"/>
    </source>
</evidence>
<dbReference type="Pfam" id="PF13868">
    <property type="entry name" value="TPH"/>
    <property type="match status" value="1"/>
</dbReference>
<evidence type="ECO:0000256" key="5">
    <source>
        <dbReference type="ARBA" id="ARBA00033747"/>
    </source>
</evidence>
<evidence type="ECO:0000313" key="10">
    <source>
        <dbReference type="Proteomes" id="UP000580681"/>
    </source>
</evidence>
<dbReference type="EMBL" id="VYZJ01001065">
    <property type="protein sequence ID" value="NWR22987.1"/>
    <property type="molecule type" value="Genomic_DNA"/>
</dbReference>
<proteinExistence type="inferred from homology"/>
<dbReference type="AlphaFoldDB" id="A0A7K4VKP5"/>
<dbReference type="InterPro" id="IPR043597">
    <property type="entry name" value="TPH_dom"/>
</dbReference>
<evidence type="ECO:0000256" key="6">
    <source>
        <dbReference type="ARBA" id="ARBA00033773"/>
    </source>
</evidence>
<evidence type="ECO:0000256" key="3">
    <source>
        <dbReference type="ARBA" id="ARBA00023069"/>
    </source>
</evidence>
<protein>
    <recommendedName>
        <fullName evidence="6">Cilia- and flagella-associated protein 53</fullName>
    </recommendedName>
</protein>
<keyword evidence="3" id="KW-0969">Cilium</keyword>
<reference evidence="9 10" key="1">
    <citation type="submission" date="2019-09" db="EMBL/GenBank/DDBJ databases">
        <title>Bird 10,000 Genomes (B10K) Project - Family phase.</title>
        <authorList>
            <person name="Zhang G."/>
        </authorList>
    </citation>
    <scope>NUCLEOTIDE SEQUENCE [LARGE SCALE GENOMIC DNA]</scope>
    <source>
        <strain evidence="9">B10K-DU-015-11</strain>
        <tissue evidence="9">Mixed tissue sample</tissue>
    </source>
</reference>
<keyword evidence="10" id="KW-1185">Reference proteome</keyword>
<keyword evidence="2 7" id="KW-0175">Coiled coil</keyword>
<dbReference type="Proteomes" id="UP000580681">
    <property type="component" value="Unassembled WGS sequence"/>
</dbReference>
<comment type="caution">
    <text evidence="9">The sequence shown here is derived from an EMBL/GenBank/DDBJ whole genome shotgun (WGS) entry which is preliminary data.</text>
</comment>
<feature type="non-terminal residue" evidence="9">
    <location>
        <position position="1"/>
    </location>
</feature>
<dbReference type="GO" id="GO:0005929">
    <property type="term" value="C:cilium"/>
    <property type="evidence" value="ECO:0007669"/>
    <property type="project" value="UniProtKB-SubCell"/>
</dbReference>
<feature type="coiled-coil region" evidence="7">
    <location>
        <begin position="81"/>
        <end position="134"/>
    </location>
</feature>
<feature type="coiled-coil region" evidence="7">
    <location>
        <begin position="233"/>
        <end position="358"/>
    </location>
</feature>
<gene>
    <name evidence="9" type="primary">Cfap53</name>
    <name evidence="9" type="ORF">EMBFUC_R03696</name>
</gene>
<feature type="domain" description="Trichohyalin-plectin-homology" evidence="8">
    <location>
        <begin position="149"/>
        <end position="479"/>
    </location>
</feature>
<comment type="subcellular location">
    <subcellularLocation>
        <location evidence="1">Cell projection</location>
        <location evidence="1">Cilium</location>
    </subcellularLocation>
</comment>
<evidence type="ECO:0000259" key="8">
    <source>
        <dbReference type="Pfam" id="PF13868"/>
    </source>
</evidence>
<evidence type="ECO:0000256" key="2">
    <source>
        <dbReference type="ARBA" id="ARBA00023054"/>
    </source>
</evidence>
<feature type="coiled-coil region" evidence="7">
    <location>
        <begin position="170"/>
        <end position="198"/>
    </location>
</feature>
<evidence type="ECO:0000313" key="9">
    <source>
        <dbReference type="EMBL" id="NWR22987.1"/>
    </source>
</evidence>
<feature type="coiled-coil region" evidence="7">
    <location>
        <begin position="382"/>
        <end position="480"/>
    </location>
</feature>
<name>A0A7K4VKP5_9EMBE</name>
<feature type="non-terminal residue" evidence="9">
    <location>
        <position position="500"/>
    </location>
</feature>
<organism evidence="9 10">
    <name type="scientific">Emberiza fucata</name>
    <dbReference type="NCBI Taxonomy" id="337179"/>
    <lineage>
        <taxon>Eukaryota</taxon>
        <taxon>Metazoa</taxon>
        <taxon>Chordata</taxon>
        <taxon>Craniata</taxon>
        <taxon>Vertebrata</taxon>
        <taxon>Euteleostomi</taxon>
        <taxon>Archelosauria</taxon>
        <taxon>Archosauria</taxon>
        <taxon>Dinosauria</taxon>
        <taxon>Saurischia</taxon>
        <taxon>Theropoda</taxon>
        <taxon>Coelurosauria</taxon>
        <taxon>Aves</taxon>
        <taxon>Neognathae</taxon>
        <taxon>Neoaves</taxon>
        <taxon>Telluraves</taxon>
        <taxon>Australaves</taxon>
        <taxon>Passeriformes</taxon>
        <taxon>Passeroidea</taxon>
        <taxon>Fringillidae</taxon>
        <taxon>Emberizinae</taxon>
        <taxon>Emberizini</taxon>
        <taxon>Emberiza</taxon>
    </lineage>
</organism>
<dbReference type="PANTHER" id="PTHR31183">
    <property type="entry name" value="TRICHOPLEIN KERATIN FILAMENT-BINDING PROTEIN FAMILY MEMBER"/>
    <property type="match status" value="1"/>
</dbReference>